<dbReference type="InterPro" id="IPR050250">
    <property type="entry name" value="Macrolide_Exporter_MacB"/>
</dbReference>
<keyword evidence="5 7" id="KW-0472">Membrane</keyword>
<dbReference type="InterPro" id="IPR017800">
    <property type="entry name" value="ADOP"/>
</dbReference>
<dbReference type="GO" id="GO:0005886">
    <property type="term" value="C:plasma membrane"/>
    <property type="evidence" value="ECO:0007669"/>
    <property type="project" value="UniProtKB-SubCell"/>
</dbReference>
<protein>
    <submittedName>
        <fullName evidence="10">ADOP family duplicated permease</fullName>
    </submittedName>
</protein>
<sequence length="817" mass="88534">MWIDRQDLLFAVRAARRAPLLSIIAVAALSLGIGLNAGVFTLLNALFLSAPTQKDPSRFVQVYPKYEGWFTGAGQYSSFTTEDYDAVRTQSKTLEEIAAWQNRGAILEQAHRAIPALLVTCNYFQVLGIDRPLLGRFLTPQECERGTTAQVALLSEPLWRSRFDANPHIVGETIHLNGLPYTVVGVVRASDTNPRAGGVFAPYTTEPLYDHAGTSQMANPDAPWLEIAGRLRPGYSRADAQAELTTILRQQDRAYIERKVTSFNRKTTVELTNGSFIETPALRDTLAALMALILGPLSLVLLLACSNVTMLFLSRAVVRRGEIAVRLALGVGRARLMRMLVLESLLTALIGGGVSVAMAYRVPQMIMNVANPTLAGLVPAMRPDWRVFGYLAVLVAVAAIASSLAPVHAAWKLDLVTALKGRESTATMRSRLIGGLIIAQIAMSFVLLAAAVLFARMPGMVTAIDPGFETRQTLSVPLAIDNSPQNRTKALSFYGSLEAQIRSIPGVQGLAYETLEPFRQTPPSEIRLPQQQKGQGEPAVIDNVSTDFFSTFGIRMLAGRPFVSSDSSASRINPVAVVTQAFVKQAWPGEDPVGKIIITPDDKRLTVVGVAADTRSARFGVLDGPRVYTLRDPSALEGRLYVRFTGSVSTMEKAVFDAVKSIDGTQVMTPQTIWEQMESDAESVRSLARIIVVMAVIAVLLAVTGVYGVMSFAISQRTREFGIRMVLGANRAAIFESILLRGGRQIAVGLVCGLALAEPVVWAFAHLIKNSPFPFRSFDGSAFGIAAAILVCVSLAGMYLPARRATQVDPMKALRTE</sequence>
<dbReference type="InterPro" id="IPR025857">
    <property type="entry name" value="MacB_PCD"/>
</dbReference>
<evidence type="ECO:0000256" key="3">
    <source>
        <dbReference type="ARBA" id="ARBA00022692"/>
    </source>
</evidence>
<feature type="transmembrane region" description="Helical" evidence="7">
    <location>
        <begin position="687"/>
        <end position="714"/>
    </location>
</feature>
<dbReference type="KEGG" id="orp:MOP44_27615"/>
<evidence type="ECO:0000259" key="8">
    <source>
        <dbReference type="Pfam" id="PF02687"/>
    </source>
</evidence>
<gene>
    <name evidence="10" type="ORF">MOP44_27615</name>
</gene>
<feature type="transmembrane region" description="Helical" evidence="7">
    <location>
        <begin position="339"/>
        <end position="360"/>
    </location>
</feature>
<accession>A0A9J7BTR1</accession>
<feature type="transmembrane region" description="Helical" evidence="7">
    <location>
        <begin position="286"/>
        <end position="318"/>
    </location>
</feature>
<evidence type="ECO:0000259" key="9">
    <source>
        <dbReference type="Pfam" id="PF12704"/>
    </source>
</evidence>
<evidence type="ECO:0000256" key="7">
    <source>
        <dbReference type="SAM" id="Phobius"/>
    </source>
</evidence>
<evidence type="ECO:0000256" key="1">
    <source>
        <dbReference type="ARBA" id="ARBA00004651"/>
    </source>
</evidence>
<dbReference type="NCBIfam" id="TIGR03434">
    <property type="entry name" value="ADOP"/>
    <property type="match status" value="1"/>
</dbReference>
<keyword evidence="11" id="KW-1185">Reference proteome</keyword>
<evidence type="ECO:0000256" key="4">
    <source>
        <dbReference type="ARBA" id="ARBA00022989"/>
    </source>
</evidence>
<feature type="transmembrane region" description="Helical" evidence="7">
    <location>
        <begin position="387"/>
        <end position="411"/>
    </location>
</feature>
<proteinExistence type="inferred from homology"/>
<feature type="domain" description="MacB-like periplasmic core" evidence="9">
    <location>
        <begin position="22"/>
        <end position="246"/>
    </location>
</feature>
<feature type="domain" description="ABC3 transporter permease C-terminal" evidence="8">
    <location>
        <begin position="299"/>
        <end position="410"/>
    </location>
</feature>
<dbReference type="AlphaFoldDB" id="A0A9J7BTR1"/>
<feature type="transmembrane region" description="Helical" evidence="7">
    <location>
        <begin position="20"/>
        <end position="48"/>
    </location>
</feature>
<evidence type="ECO:0000313" key="11">
    <source>
        <dbReference type="Proteomes" id="UP001059380"/>
    </source>
</evidence>
<dbReference type="InterPro" id="IPR003838">
    <property type="entry name" value="ABC3_permease_C"/>
</dbReference>
<organism evidence="10 11">
    <name type="scientific">Occallatibacter riparius</name>
    <dbReference type="NCBI Taxonomy" id="1002689"/>
    <lineage>
        <taxon>Bacteria</taxon>
        <taxon>Pseudomonadati</taxon>
        <taxon>Acidobacteriota</taxon>
        <taxon>Terriglobia</taxon>
        <taxon>Terriglobales</taxon>
        <taxon>Acidobacteriaceae</taxon>
        <taxon>Occallatibacter</taxon>
    </lineage>
</organism>
<feature type="transmembrane region" description="Helical" evidence="7">
    <location>
        <begin position="432"/>
        <end position="455"/>
    </location>
</feature>
<keyword evidence="2" id="KW-1003">Cell membrane</keyword>
<feature type="transmembrane region" description="Helical" evidence="7">
    <location>
        <begin position="746"/>
        <end position="768"/>
    </location>
</feature>
<evidence type="ECO:0000256" key="2">
    <source>
        <dbReference type="ARBA" id="ARBA00022475"/>
    </source>
</evidence>
<feature type="transmembrane region" description="Helical" evidence="7">
    <location>
        <begin position="780"/>
        <end position="802"/>
    </location>
</feature>
<comment type="subcellular location">
    <subcellularLocation>
        <location evidence="1">Cell membrane</location>
        <topology evidence="1">Multi-pass membrane protein</topology>
    </subcellularLocation>
</comment>
<dbReference type="Pfam" id="PF02687">
    <property type="entry name" value="FtsX"/>
    <property type="match status" value="2"/>
</dbReference>
<reference evidence="10" key="1">
    <citation type="submission" date="2021-04" db="EMBL/GenBank/DDBJ databases">
        <title>Phylogenetic analysis of Acidobacteriaceae.</title>
        <authorList>
            <person name="Qiu L."/>
            <person name="Zhang Q."/>
        </authorList>
    </citation>
    <scope>NUCLEOTIDE SEQUENCE</scope>
    <source>
        <strain evidence="10">DSM 25168</strain>
    </source>
</reference>
<dbReference type="PANTHER" id="PTHR30572:SF4">
    <property type="entry name" value="ABC TRANSPORTER PERMEASE YTRF"/>
    <property type="match status" value="1"/>
</dbReference>
<dbReference type="RefSeq" id="WP_260793807.1">
    <property type="nucleotide sequence ID" value="NZ_CP093313.1"/>
</dbReference>
<feature type="domain" description="MacB-like periplasmic core" evidence="9">
    <location>
        <begin position="503"/>
        <end position="629"/>
    </location>
</feature>
<evidence type="ECO:0000256" key="6">
    <source>
        <dbReference type="ARBA" id="ARBA00038076"/>
    </source>
</evidence>
<dbReference type="Pfam" id="PF12704">
    <property type="entry name" value="MacB_PCD"/>
    <property type="match status" value="2"/>
</dbReference>
<name>A0A9J7BTR1_9BACT</name>
<dbReference type="GO" id="GO:0022857">
    <property type="term" value="F:transmembrane transporter activity"/>
    <property type="evidence" value="ECO:0007669"/>
    <property type="project" value="TreeGrafter"/>
</dbReference>
<keyword evidence="4 7" id="KW-1133">Transmembrane helix</keyword>
<dbReference type="PANTHER" id="PTHR30572">
    <property type="entry name" value="MEMBRANE COMPONENT OF TRANSPORTER-RELATED"/>
    <property type="match status" value="1"/>
</dbReference>
<evidence type="ECO:0000313" key="10">
    <source>
        <dbReference type="EMBL" id="UWZ84302.1"/>
    </source>
</evidence>
<dbReference type="EMBL" id="CP093313">
    <property type="protein sequence ID" value="UWZ84302.1"/>
    <property type="molecule type" value="Genomic_DNA"/>
</dbReference>
<evidence type="ECO:0000256" key="5">
    <source>
        <dbReference type="ARBA" id="ARBA00023136"/>
    </source>
</evidence>
<keyword evidence="3 7" id="KW-0812">Transmembrane</keyword>
<feature type="domain" description="ABC3 transporter permease C-terminal" evidence="8">
    <location>
        <begin position="693"/>
        <end position="809"/>
    </location>
</feature>
<comment type="similarity">
    <text evidence="6">Belongs to the ABC-4 integral membrane protein family.</text>
</comment>
<dbReference type="Proteomes" id="UP001059380">
    <property type="component" value="Chromosome"/>
</dbReference>